<dbReference type="Proteomes" id="UP001163105">
    <property type="component" value="Unassembled WGS sequence"/>
</dbReference>
<keyword evidence="2" id="KW-1185">Reference proteome</keyword>
<sequence>MFTRDQQYRRSLVAITIDNDTYPNPERCNCQKYRDCRISALERRSSSTFRVQRLENCAKWNLLPVISLGNNWDGLLRVSILFPTVEARHRFGGSSCNCRLLTELDADMIMWQQEKDGQEEVDGMSGQVRYVMALRDRPKAPHLRPPVTVFTEYVDNQLSDCNEYPKA</sequence>
<organism evidence="1 2">
    <name type="scientific">Purpureocillium lavendulum</name>
    <dbReference type="NCBI Taxonomy" id="1247861"/>
    <lineage>
        <taxon>Eukaryota</taxon>
        <taxon>Fungi</taxon>
        <taxon>Dikarya</taxon>
        <taxon>Ascomycota</taxon>
        <taxon>Pezizomycotina</taxon>
        <taxon>Sordariomycetes</taxon>
        <taxon>Hypocreomycetidae</taxon>
        <taxon>Hypocreales</taxon>
        <taxon>Ophiocordycipitaceae</taxon>
        <taxon>Purpureocillium</taxon>
    </lineage>
</organism>
<reference evidence="1" key="1">
    <citation type="submission" date="2023-01" db="EMBL/GenBank/DDBJ databases">
        <title>The growth and conidiation of Purpureocillium lavendulum are regulated by nitrogen source and histone H3K14 acetylation.</title>
        <authorList>
            <person name="Tang P."/>
            <person name="Han J."/>
            <person name="Zhang C."/>
            <person name="Tang P."/>
            <person name="Qi F."/>
            <person name="Zhang K."/>
            <person name="Liang L."/>
        </authorList>
    </citation>
    <scope>NUCLEOTIDE SEQUENCE</scope>
    <source>
        <strain evidence="1">YMF1.00683</strain>
    </source>
</reference>
<protein>
    <submittedName>
        <fullName evidence="1">Uncharacterized protein</fullName>
    </submittedName>
</protein>
<evidence type="ECO:0000313" key="1">
    <source>
        <dbReference type="EMBL" id="KAJ6439248.1"/>
    </source>
</evidence>
<evidence type="ECO:0000313" key="2">
    <source>
        <dbReference type="Proteomes" id="UP001163105"/>
    </source>
</evidence>
<comment type="caution">
    <text evidence="1">The sequence shown here is derived from an EMBL/GenBank/DDBJ whole genome shotgun (WGS) entry which is preliminary data.</text>
</comment>
<name>A0AB34FJY3_9HYPO</name>
<proteinExistence type="predicted"/>
<accession>A0AB34FJY3</accession>
<dbReference type="EMBL" id="JAQHRD010000007">
    <property type="protein sequence ID" value="KAJ6439248.1"/>
    <property type="molecule type" value="Genomic_DNA"/>
</dbReference>
<gene>
    <name evidence="1" type="ORF">O9K51_08660</name>
</gene>
<dbReference type="AlphaFoldDB" id="A0AB34FJY3"/>